<dbReference type="PANTHER" id="PTHR42735:SF1">
    <property type="entry name" value="PYRIDOXAL-DEPENDENT DECARBOXYLASE DOMAIN-CONTAINING PROTEIN 1-RELATED"/>
    <property type="match status" value="1"/>
</dbReference>
<dbReference type="GO" id="GO:0016831">
    <property type="term" value="F:carboxy-lyase activity"/>
    <property type="evidence" value="ECO:0007669"/>
    <property type="project" value="UniProtKB-KW"/>
</dbReference>
<reference evidence="10" key="1">
    <citation type="submission" date="2021-05" db="EMBL/GenBank/DDBJ databases">
        <authorList>
            <person name="Alioto T."/>
            <person name="Alioto T."/>
            <person name="Gomez Garrido J."/>
        </authorList>
    </citation>
    <scope>NUCLEOTIDE SEQUENCE</scope>
</reference>
<evidence type="ECO:0000256" key="5">
    <source>
        <dbReference type="ARBA" id="ARBA00023239"/>
    </source>
</evidence>
<dbReference type="GO" id="GO:0019752">
    <property type="term" value="P:carboxylic acid metabolic process"/>
    <property type="evidence" value="ECO:0007669"/>
    <property type="project" value="InterPro"/>
</dbReference>
<protein>
    <recommendedName>
        <fullName evidence="6">Pyridoxal-dependent decarboxylase domain-containing protein 1</fullName>
    </recommendedName>
</protein>
<evidence type="ECO:0000259" key="9">
    <source>
        <dbReference type="Pfam" id="PF22937"/>
    </source>
</evidence>
<proteinExistence type="inferred from homology"/>
<dbReference type="AlphaFoldDB" id="A0A8D8V0V1"/>
<name>A0A8D8V0V1_9HEMI</name>
<keyword evidence="4" id="KW-0663">Pyridoxal phosphate</keyword>
<dbReference type="Pfam" id="PF00282">
    <property type="entry name" value="Pyridoxal_deC"/>
    <property type="match status" value="1"/>
</dbReference>
<dbReference type="InterPro" id="IPR002129">
    <property type="entry name" value="PyrdxlP-dep_de-COase"/>
</dbReference>
<dbReference type="PANTHER" id="PTHR42735">
    <property type="match status" value="1"/>
</dbReference>
<organism evidence="10">
    <name type="scientific">Cacopsylla melanoneura</name>
    <dbReference type="NCBI Taxonomy" id="428564"/>
    <lineage>
        <taxon>Eukaryota</taxon>
        <taxon>Metazoa</taxon>
        <taxon>Ecdysozoa</taxon>
        <taxon>Arthropoda</taxon>
        <taxon>Hexapoda</taxon>
        <taxon>Insecta</taxon>
        <taxon>Pterygota</taxon>
        <taxon>Neoptera</taxon>
        <taxon>Paraneoptera</taxon>
        <taxon>Hemiptera</taxon>
        <taxon>Sternorrhyncha</taxon>
        <taxon>Psylloidea</taxon>
        <taxon>Psyllidae</taxon>
        <taxon>Psyllinae</taxon>
        <taxon>Cacopsylla</taxon>
    </lineage>
</organism>
<dbReference type="GO" id="GO:0030170">
    <property type="term" value="F:pyridoxal phosphate binding"/>
    <property type="evidence" value="ECO:0007669"/>
    <property type="project" value="InterPro"/>
</dbReference>
<evidence type="ECO:0000256" key="2">
    <source>
        <dbReference type="ARBA" id="ARBA00009533"/>
    </source>
</evidence>
<dbReference type="SUPFAM" id="SSF53383">
    <property type="entry name" value="PLP-dependent transferases"/>
    <property type="match status" value="1"/>
</dbReference>
<evidence type="ECO:0000256" key="6">
    <source>
        <dbReference type="ARBA" id="ARBA00047190"/>
    </source>
</evidence>
<keyword evidence="3" id="KW-0210">Decarboxylase</keyword>
<dbReference type="InterPro" id="IPR015424">
    <property type="entry name" value="PyrdxlP-dep_Trfase"/>
</dbReference>
<accession>A0A8D8V0V1</accession>
<evidence type="ECO:0000256" key="3">
    <source>
        <dbReference type="ARBA" id="ARBA00022793"/>
    </source>
</evidence>
<dbReference type="Pfam" id="PF22930">
    <property type="entry name" value="PDXDC1-like_cen"/>
    <property type="match status" value="1"/>
</dbReference>
<feature type="compositionally biased region" description="Low complexity" evidence="7">
    <location>
        <begin position="701"/>
        <end position="717"/>
    </location>
</feature>
<feature type="domain" description="PDXDC1-like third" evidence="9">
    <location>
        <begin position="515"/>
        <end position="618"/>
    </location>
</feature>
<evidence type="ECO:0000256" key="7">
    <source>
        <dbReference type="SAM" id="MobiDB-lite"/>
    </source>
</evidence>
<dbReference type="InterPro" id="IPR050477">
    <property type="entry name" value="GrpII_AminoAcid_Decarb"/>
</dbReference>
<feature type="domain" description="PDXDC1/PDXD2 second" evidence="8">
    <location>
        <begin position="443"/>
        <end position="509"/>
    </location>
</feature>
<evidence type="ECO:0000256" key="4">
    <source>
        <dbReference type="ARBA" id="ARBA00022898"/>
    </source>
</evidence>
<dbReference type="InterPro" id="IPR015421">
    <property type="entry name" value="PyrdxlP-dep_Trfase_major"/>
</dbReference>
<evidence type="ECO:0000313" key="10">
    <source>
        <dbReference type="EMBL" id="CAG6714660.1"/>
    </source>
</evidence>
<sequence length="759" mass="83522">MTELFNNPIVNGDDPAKVVQIEQPVEGLEFQVSSILNRLEEASECQPSEDNAPHFESFKQHMFNQQENNTFPAVSTQDLLNIIQDLFLVEESSDDEEPSVYTVLPKLNNVAKLTLTAHSLMAYSKLLNNDHGVKVSNKIHVDTCNLLNTLFRTNYPGAFFSHNTLEGIVKIFRLLLVTKYPHYNEEGYEAIRSKYPVIYISHDASMLVAQYICKQLSLPMYCIRRVPCDPSTPHFQMIDPGELETNVKEDAAAGKLPFFVLAEVGSSLNGHVDPVGPLLELCTRYDLWLHLRGHNLAALALNQLAPAPSQPGHSVSLPLGAWLNVPSLPSITLFTNIGNDLSTPLSLQTNEKGVALPVWTLLKSLGQAGVEEIFSYNFGLVEGIRKKLASYDCLRVLSHQPPNSLSLKDITTKVLPIQSVVEAVQSCVMFQFVPQGTSLGPVPQYYDKLNSWLGQILQRDVPSISLNLTETASFGTVLRICPFECATGGDYEAFLGCLEAQVEILQATVAHKASFISLVEASPKLVLVEMPGWAGLGGVRYVPPAWGNADTDQAKAELNRLNVQVVRQLRTSDAAFSLGEGTDGLACVRFGMVTVETDITELLSLVEETGQQEEESWKFIDSMAEVVRQGILTATQDLQKENEDKLWQEGILRHVPVFGSLVNWWSPVDKDPTRVKGRTLDLAAGRIETTENIYKSHAQATPSSTPTPQLTPQLTPPVEKSTPSNPVPTPTQTPLPVNSAEDINNVTPAAPIQVNQEQA</sequence>
<comment type="cofactor">
    <cofactor evidence="1">
        <name>pyridoxal 5'-phosphate</name>
        <dbReference type="ChEBI" id="CHEBI:597326"/>
    </cofactor>
</comment>
<feature type="region of interest" description="Disordered" evidence="7">
    <location>
        <begin position="697"/>
        <end position="759"/>
    </location>
</feature>
<evidence type="ECO:0000256" key="1">
    <source>
        <dbReference type="ARBA" id="ARBA00001933"/>
    </source>
</evidence>
<dbReference type="InterPro" id="IPR055102">
    <property type="entry name" value="PDXDC1-like_3rd"/>
</dbReference>
<dbReference type="Gene3D" id="3.40.640.10">
    <property type="entry name" value="Type I PLP-dependent aspartate aminotransferase-like (Major domain)"/>
    <property type="match status" value="1"/>
</dbReference>
<keyword evidence="5" id="KW-0456">Lyase</keyword>
<feature type="compositionally biased region" description="Polar residues" evidence="7">
    <location>
        <begin position="741"/>
        <end position="759"/>
    </location>
</feature>
<evidence type="ECO:0000259" key="8">
    <source>
        <dbReference type="Pfam" id="PF22930"/>
    </source>
</evidence>
<dbReference type="InterPro" id="IPR055103">
    <property type="entry name" value="PDXDC1-like_2nd"/>
</dbReference>
<dbReference type="EMBL" id="HBUF01352063">
    <property type="protein sequence ID" value="CAG6714660.1"/>
    <property type="molecule type" value="Transcribed_RNA"/>
</dbReference>
<dbReference type="Pfam" id="PF22937">
    <property type="entry name" value="PDXDC1-like_cen2"/>
    <property type="match status" value="1"/>
</dbReference>
<comment type="similarity">
    <text evidence="2">Belongs to the group II decarboxylase family.</text>
</comment>